<dbReference type="STRING" id="1120918.SAMN05216249_11472"/>
<dbReference type="GO" id="GO:0042781">
    <property type="term" value="F:3'-tRNA processing endoribonuclease activity"/>
    <property type="evidence" value="ECO:0007669"/>
    <property type="project" value="TreeGrafter"/>
</dbReference>
<evidence type="ECO:0000256" key="4">
    <source>
        <dbReference type="ARBA" id="ARBA00022801"/>
    </source>
</evidence>
<comment type="similarity">
    <text evidence="6">Belongs to the RnpA family.</text>
</comment>
<comment type="catalytic activity">
    <reaction evidence="6">
        <text>Endonucleolytic cleavage of RNA, removing 5'-extranucleotides from tRNA precursor.</text>
        <dbReference type="EC" id="3.1.26.5"/>
    </reaction>
</comment>
<comment type="function">
    <text evidence="6">RNaseP catalyzes the removal of the 5'-leader sequence from pre-tRNA to produce the mature 5'-terminus. It can also cleave other RNA substrates such as 4.5S RNA. The protein component plays an auxiliary but essential role in vivo by binding to the 5'-leader sequence and broadening the substrate specificity of the ribozyme.</text>
</comment>
<sequence length="112" mass="13186">MKFSESLKKNIEFKNVYNNGKSLADKNIVMYVLKNNLNKNRIGISVSKKVGNSVVRHHMTRIFREIYRINEENFEVGFDIVIICRNKALYTKFKNLVESYINLAKLHGIYKQ</sequence>
<accession>A0A1I0ZE73</accession>
<keyword evidence="3 6" id="KW-0255">Endonuclease</keyword>
<dbReference type="RefSeq" id="WP_092873226.1">
    <property type="nucleotide sequence ID" value="NZ_FOJY01000014.1"/>
</dbReference>
<keyword evidence="9" id="KW-1185">Reference proteome</keyword>
<dbReference type="GO" id="GO:0030677">
    <property type="term" value="C:ribonuclease P complex"/>
    <property type="evidence" value="ECO:0007669"/>
    <property type="project" value="TreeGrafter"/>
</dbReference>
<name>A0A1I0ZE73_9FIRM</name>
<dbReference type="SUPFAM" id="SSF54211">
    <property type="entry name" value="Ribosomal protein S5 domain 2-like"/>
    <property type="match status" value="1"/>
</dbReference>
<proteinExistence type="inferred from homology"/>
<dbReference type="InterPro" id="IPR020568">
    <property type="entry name" value="Ribosomal_Su5_D2-typ_SF"/>
</dbReference>
<dbReference type="HAMAP" id="MF_00227">
    <property type="entry name" value="RNase_P"/>
    <property type="match status" value="1"/>
</dbReference>
<keyword evidence="4 6" id="KW-0378">Hydrolase</keyword>
<keyword evidence="5 6" id="KW-0694">RNA-binding</keyword>
<dbReference type="PANTHER" id="PTHR33992:SF1">
    <property type="entry name" value="RIBONUCLEASE P PROTEIN COMPONENT"/>
    <property type="match status" value="1"/>
</dbReference>
<evidence type="ECO:0000313" key="8">
    <source>
        <dbReference type="EMBL" id="SFB23697.1"/>
    </source>
</evidence>
<dbReference type="EMBL" id="FOJY01000014">
    <property type="protein sequence ID" value="SFB23697.1"/>
    <property type="molecule type" value="Genomic_DNA"/>
</dbReference>
<dbReference type="Proteomes" id="UP000198838">
    <property type="component" value="Unassembled WGS sequence"/>
</dbReference>
<evidence type="ECO:0000256" key="5">
    <source>
        <dbReference type="ARBA" id="ARBA00022884"/>
    </source>
</evidence>
<dbReference type="InterPro" id="IPR014721">
    <property type="entry name" value="Ribsml_uS5_D2-typ_fold_subgr"/>
</dbReference>
<dbReference type="GO" id="GO:0001682">
    <property type="term" value="P:tRNA 5'-leader removal"/>
    <property type="evidence" value="ECO:0007669"/>
    <property type="project" value="UniProtKB-UniRule"/>
</dbReference>
<dbReference type="GO" id="GO:0004526">
    <property type="term" value="F:ribonuclease P activity"/>
    <property type="evidence" value="ECO:0007669"/>
    <property type="project" value="UniProtKB-UniRule"/>
</dbReference>
<gene>
    <name evidence="6" type="primary">rnpA</name>
    <name evidence="8" type="ORF">SAMN05216249_11472</name>
</gene>
<keyword evidence="1 6" id="KW-0819">tRNA processing</keyword>
<dbReference type="NCBIfam" id="TIGR00188">
    <property type="entry name" value="rnpA"/>
    <property type="match status" value="1"/>
</dbReference>
<dbReference type="Pfam" id="PF00825">
    <property type="entry name" value="Ribonuclease_P"/>
    <property type="match status" value="1"/>
</dbReference>
<evidence type="ECO:0000256" key="6">
    <source>
        <dbReference type="HAMAP-Rule" id="MF_00227"/>
    </source>
</evidence>
<evidence type="ECO:0000256" key="7">
    <source>
        <dbReference type="NCBIfam" id="TIGR00188"/>
    </source>
</evidence>
<evidence type="ECO:0000256" key="3">
    <source>
        <dbReference type="ARBA" id="ARBA00022759"/>
    </source>
</evidence>
<evidence type="ECO:0000256" key="1">
    <source>
        <dbReference type="ARBA" id="ARBA00022694"/>
    </source>
</evidence>
<dbReference type="EC" id="3.1.26.5" evidence="6 7"/>
<protein>
    <recommendedName>
        <fullName evidence="6 7">Ribonuclease P protein component</fullName>
        <shortName evidence="6">RNase P protein</shortName>
        <shortName evidence="6">RNaseP protein</shortName>
        <ecNumber evidence="6 7">3.1.26.5</ecNumber>
    </recommendedName>
    <alternativeName>
        <fullName evidence="6">Protein C5</fullName>
    </alternativeName>
</protein>
<dbReference type="PANTHER" id="PTHR33992">
    <property type="entry name" value="RIBONUCLEASE P PROTEIN COMPONENT"/>
    <property type="match status" value="1"/>
</dbReference>
<organism evidence="8 9">
    <name type="scientific">Acetitomaculum ruminis DSM 5522</name>
    <dbReference type="NCBI Taxonomy" id="1120918"/>
    <lineage>
        <taxon>Bacteria</taxon>
        <taxon>Bacillati</taxon>
        <taxon>Bacillota</taxon>
        <taxon>Clostridia</taxon>
        <taxon>Lachnospirales</taxon>
        <taxon>Lachnospiraceae</taxon>
        <taxon>Acetitomaculum</taxon>
    </lineage>
</organism>
<comment type="subunit">
    <text evidence="6">Consists of a catalytic RNA component (M1 or rnpB) and a protein subunit.</text>
</comment>
<dbReference type="OrthoDB" id="9810867at2"/>
<evidence type="ECO:0000256" key="2">
    <source>
        <dbReference type="ARBA" id="ARBA00022722"/>
    </source>
</evidence>
<dbReference type="Gene3D" id="3.30.230.10">
    <property type="match status" value="1"/>
</dbReference>
<dbReference type="GO" id="GO:0000049">
    <property type="term" value="F:tRNA binding"/>
    <property type="evidence" value="ECO:0007669"/>
    <property type="project" value="UniProtKB-UniRule"/>
</dbReference>
<dbReference type="AlphaFoldDB" id="A0A1I0ZE73"/>
<reference evidence="8 9" key="1">
    <citation type="submission" date="2016-10" db="EMBL/GenBank/DDBJ databases">
        <authorList>
            <person name="de Groot N.N."/>
        </authorList>
    </citation>
    <scope>NUCLEOTIDE SEQUENCE [LARGE SCALE GENOMIC DNA]</scope>
    <source>
        <strain evidence="8 9">DSM 5522</strain>
    </source>
</reference>
<keyword evidence="2 6" id="KW-0540">Nuclease</keyword>
<dbReference type="InterPro" id="IPR000100">
    <property type="entry name" value="RNase_P"/>
</dbReference>
<evidence type="ECO:0000313" key="9">
    <source>
        <dbReference type="Proteomes" id="UP000198838"/>
    </source>
</evidence>